<evidence type="ECO:0000256" key="1">
    <source>
        <dbReference type="ARBA" id="ARBA00009778"/>
    </source>
</evidence>
<reference evidence="5" key="1">
    <citation type="submission" date="2019-08" db="EMBL/GenBank/DDBJ databases">
        <title>Reference gene set and small RNA set construction with multiple tissues from Davidia involucrata Baill.</title>
        <authorList>
            <person name="Yang H."/>
            <person name="Zhou C."/>
            <person name="Li G."/>
            <person name="Wang J."/>
            <person name="Gao P."/>
            <person name="Wang M."/>
            <person name="Wang R."/>
            <person name="Zhao Y."/>
        </authorList>
    </citation>
    <scope>NUCLEOTIDE SEQUENCE</scope>
    <source>
        <tissue evidence="5">Mixed with DoveR01_LX</tissue>
    </source>
</reference>
<feature type="compositionally biased region" description="Basic and acidic residues" evidence="4">
    <location>
        <begin position="44"/>
        <end position="73"/>
    </location>
</feature>
<feature type="region of interest" description="Disordered" evidence="4">
    <location>
        <begin position="1"/>
        <end position="135"/>
    </location>
</feature>
<name>A0A5B7BJX0_DAVIN</name>
<gene>
    <name evidence="5" type="ORF">Din_038540</name>
</gene>
<keyword evidence="2 3" id="KW-0175">Coiled coil</keyword>
<dbReference type="AlphaFoldDB" id="A0A5B7BJX0"/>
<sequence>MQTPKARNSSSEAPQKISPRAVHQLKITGLEANSISSSNQASRTPKDRSLKVTERRSPRSPVSEKKRPSRISELESQISQLQEDLKKVKDQLTSSESRKNRAQQDAEESKKQLSAMSSKLEDSQKQLLERSASEEARVIELQKNSQERDRAWQSELEAIQSIQKQEPVDSAALSSAMSEIQRLKVQLEMVVESEAAQTKRAESEHAELQSLKENLAETFRLVENMKNQLRDCKASEAEAHKLIGETLLQLETAKKTVETLRLDGVKAMEIYNAIALELNQSRAHVNLLEGLVNQLKVDVTDSGSNSSQNPAGDKLELEIRENEKNGKSMELEAELTSAKAEVGQLRTTLDATEIRYHEEQIQSTLQIRSAYELMDQIKSVSNLREAELEAELNKTKADIEELKANLMDKETELQGIMEENEGLNMKIEKSLLCQREYEPEKELKKSKEDVEELKANLMDKETELQNILEENEMLKLEIKKRETDRGKVNNEVVAELEAAMAAEQETLMKIGYATEEADKSDRRTARVAEQLEAAQAANSEMEVELRRLKVQSDQWRKAAEAAAAMLSTANDGKFMERTRSMDSNYNPISGKISSPYSEDVDNDLLKKKNGNMLKKIGVLWKKPQK</sequence>
<proteinExistence type="inferred from homology"/>
<evidence type="ECO:0000313" key="5">
    <source>
        <dbReference type="EMBL" id="MPA69099.1"/>
    </source>
</evidence>
<organism evidence="5">
    <name type="scientific">Davidia involucrata</name>
    <name type="common">Dove tree</name>
    <dbReference type="NCBI Taxonomy" id="16924"/>
    <lineage>
        <taxon>Eukaryota</taxon>
        <taxon>Viridiplantae</taxon>
        <taxon>Streptophyta</taxon>
        <taxon>Embryophyta</taxon>
        <taxon>Tracheophyta</taxon>
        <taxon>Spermatophyta</taxon>
        <taxon>Magnoliopsida</taxon>
        <taxon>eudicotyledons</taxon>
        <taxon>Gunneridae</taxon>
        <taxon>Pentapetalae</taxon>
        <taxon>asterids</taxon>
        <taxon>Cornales</taxon>
        <taxon>Nyssaceae</taxon>
        <taxon>Davidia</taxon>
    </lineage>
</organism>
<feature type="compositionally biased region" description="Polar residues" evidence="4">
    <location>
        <begin position="31"/>
        <end position="43"/>
    </location>
</feature>
<feature type="coiled-coil region" evidence="3">
    <location>
        <begin position="385"/>
        <end position="484"/>
    </location>
</feature>
<feature type="coiled-coil region" evidence="3">
    <location>
        <begin position="198"/>
        <end position="228"/>
    </location>
</feature>
<dbReference type="PANTHER" id="PTHR34224:SF18">
    <property type="entry name" value="INTERACTOR OF CONSTITUTIVE ACTIVE ROPS 3"/>
    <property type="match status" value="1"/>
</dbReference>
<dbReference type="InterPro" id="IPR029688">
    <property type="entry name" value="ICR"/>
</dbReference>
<dbReference type="EMBL" id="GHES01038540">
    <property type="protein sequence ID" value="MPA69099.1"/>
    <property type="molecule type" value="Transcribed_RNA"/>
</dbReference>
<evidence type="ECO:0000256" key="4">
    <source>
        <dbReference type="SAM" id="MobiDB-lite"/>
    </source>
</evidence>
<feature type="compositionally biased region" description="Basic and acidic residues" evidence="4">
    <location>
        <begin position="119"/>
        <end position="135"/>
    </location>
</feature>
<evidence type="ECO:0000256" key="3">
    <source>
        <dbReference type="SAM" id="Coils"/>
    </source>
</evidence>
<feature type="compositionally biased region" description="Polar residues" evidence="4">
    <location>
        <begin position="1"/>
        <end position="13"/>
    </location>
</feature>
<accession>A0A5B7BJX0</accession>
<protein>
    <submittedName>
        <fullName evidence="5">Putative interactor of constitutive active ROPs 3 isoform X2</fullName>
    </submittedName>
</protein>
<feature type="region of interest" description="Disordered" evidence="4">
    <location>
        <begin position="575"/>
        <end position="597"/>
    </location>
</feature>
<dbReference type="PANTHER" id="PTHR34224">
    <property type="entry name" value="INTERACTOR OF CONSTITUTIVE ACTIVE ROPS 2, CHLOROPLASTIC-RELATED"/>
    <property type="match status" value="1"/>
</dbReference>
<feature type="compositionally biased region" description="Polar residues" evidence="4">
    <location>
        <begin position="581"/>
        <end position="596"/>
    </location>
</feature>
<feature type="coiled-coil region" evidence="3">
    <location>
        <begin position="531"/>
        <end position="558"/>
    </location>
</feature>
<comment type="similarity">
    <text evidence="1">Belongs to the ICR family.</text>
</comment>
<evidence type="ECO:0000256" key="2">
    <source>
        <dbReference type="ARBA" id="ARBA00023054"/>
    </source>
</evidence>
<feature type="compositionally biased region" description="Basic and acidic residues" evidence="4">
    <location>
        <begin position="83"/>
        <end position="111"/>
    </location>
</feature>